<organism evidence="4 5">
    <name type="scientific">Sinorhizobium saheli</name>
    <dbReference type="NCBI Taxonomy" id="36856"/>
    <lineage>
        <taxon>Bacteria</taxon>
        <taxon>Pseudomonadati</taxon>
        <taxon>Pseudomonadota</taxon>
        <taxon>Alphaproteobacteria</taxon>
        <taxon>Hyphomicrobiales</taxon>
        <taxon>Rhizobiaceae</taxon>
        <taxon>Sinorhizobium/Ensifer group</taxon>
        <taxon>Sinorhizobium</taxon>
    </lineage>
</organism>
<gene>
    <name evidence="4" type="ORF">ATB98_15905</name>
</gene>
<evidence type="ECO:0000256" key="3">
    <source>
        <dbReference type="ARBA" id="ARBA00034529"/>
    </source>
</evidence>
<comment type="pathway">
    <text evidence="2">Amino-acid biosynthesis; L-methionine biosynthesis via de novo pathway.</text>
</comment>
<reference evidence="4 5" key="1">
    <citation type="submission" date="2015-11" db="EMBL/GenBank/DDBJ databases">
        <title>Ensifer anhuiense sp. nov., an effective nitrogen fixation bacterium with Glycine soja.</title>
        <authorList>
            <person name="Yan H."/>
            <person name="Chen W."/>
        </authorList>
    </citation>
    <scope>NUCLEOTIDE SEQUENCE [LARGE SCALE GENOMIC DNA]</scope>
    <source>
        <strain evidence="4 5">LMG 7837</strain>
    </source>
</reference>
<evidence type="ECO:0000313" key="4">
    <source>
        <dbReference type="EMBL" id="OAP43145.1"/>
    </source>
</evidence>
<accession>A0A178Y8Y9</accession>
<dbReference type="EMBL" id="LNQB01000081">
    <property type="protein sequence ID" value="OAP43145.1"/>
    <property type="molecule type" value="Genomic_DNA"/>
</dbReference>
<dbReference type="RefSeq" id="WP_084435604.1">
    <property type="nucleotide sequence ID" value="NZ_LNQB01000081.1"/>
</dbReference>
<dbReference type="OrthoDB" id="9812555at2"/>
<sequence>MAMSHSIDLADQNDVLRSFTLEVTARDVHDLAVLSGGIPKGTIISVPFLSKESDHDRVAAARTVRRAGYEPMPHIAARRLSSENALSAMLSALVSEAQVSRLLIIAGDADPPKGPFRDTATILRSGILQHHQIRHVSIAGHPEGHPVQGAPVLRGALLEKCQILEEAEIEWSIFTQFAFASEPVLGWIDELRRLDINCPIHVGIPGPANVKTLLKFATLCGVSASTAVLKKYGLSITQLLSTAGPDALVREYIDALQGGAYGDVRLHFYPFGGLNKTITWIRNFRS</sequence>
<dbReference type="PANTHER" id="PTHR45754">
    <property type="entry name" value="METHYLENETETRAHYDROFOLATE REDUCTASE"/>
    <property type="match status" value="1"/>
</dbReference>
<dbReference type="EC" id="1.5.1.54" evidence="3"/>
<dbReference type="STRING" id="36856.ATB98_15905"/>
<dbReference type="Proteomes" id="UP000078507">
    <property type="component" value="Unassembled WGS sequence"/>
</dbReference>
<dbReference type="SUPFAM" id="SSF51730">
    <property type="entry name" value="FAD-linked oxidoreductase"/>
    <property type="match status" value="1"/>
</dbReference>
<evidence type="ECO:0000256" key="2">
    <source>
        <dbReference type="ARBA" id="ARBA00034478"/>
    </source>
</evidence>
<dbReference type="UniPathway" id="UPA00193"/>
<dbReference type="GO" id="GO:0009086">
    <property type="term" value="P:methionine biosynthetic process"/>
    <property type="evidence" value="ECO:0007669"/>
    <property type="project" value="TreeGrafter"/>
</dbReference>
<name>A0A178Y8Y9_SINSA</name>
<evidence type="ECO:0000256" key="1">
    <source>
        <dbReference type="ARBA" id="ARBA00023002"/>
    </source>
</evidence>
<dbReference type="InterPro" id="IPR029041">
    <property type="entry name" value="FAD-linked_oxidoreductase-like"/>
</dbReference>
<dbReference type="GO" id="GO:0071949">
    <property type="term" value="F:FAD binding"/>
    <property type="evidence" value="ECO:0007669"/>
    <property type="project" value="TreeGrafter"/>
</dbReference>
<dbReference type="Gene3D" id="3.20.20.220">
    <property type="match status" value="1"/>
</dbReference>
<keyword evidence="1" id="KW-0560">Oxidoreductase</keyword>
<comment type="caution">
    <text evidence="4">The sequence shown here is derived from an EMBL/GenBank/DDBJ whole genome shotgun (WGS) entry which is preliminary data.</text>
</comment>
<dbReference type="GO" id="GO:0005829">
    <property type="term" value="C:cytosol"/>
    <property type="evidence" value="ECO:0007669"/>
    <property type="project" value="TreeGrafter"/>
</dbReference>
<dbReference type="PANTHER" id="PTHR45754:SF3">
    <property type="entry name" value="METHYLENETETRAHYDROFOLATE REDUCTASE (NADPH)"/>
    <property type="match status" value="1"/>
</dbReference>
<protein>
    <recommendedName>
        <fullName evidence="3">methylenetetrahydrofolate reductase (NADH)</fullName>
        <ecNumber evidence="3">1.5.1.54</ecNumber>
    </recommendedName>
</protein>
<evidence type="ECO:0000313" key="5">
    <source>
        <dbReference type="Proteomes" id="UP000078507"/>
    </source>
</evidence>
<dbReference type="GO" id="GO:0106312">
    <property type="term" value="F:methylenetetrahydrofolate reductase (NADH) activity"/>
    <property type="evidence" value="ECO:0007669"/>
    <property type="project" value="UniProtKB-EC"/>
</dbReference>
<proteinExistence type="predicted"/>
<keyword evidence="5" id="KW-1185">Reference proteome</keyword>
<dbReference type="GO" id="GO:0035999">
    <property type="term" value="P:tetrahydrofolate interconversion"/>
    <property type="evidence" value="ECO:0007669"/>
    <property type="project" value="UniProtKB-UniPathway"/>
</dbReference>
<dbReference type="AlphaFoldDB" id="A0A178Y8Y9"/>